<accession>A0A1D3TSZ8</accession>
<evidence type="ECO:0000313" key="1">
    <source>
        <dbReference type="EMBL" id="SCP97072.1"/>
    </source>
</evidence>
<sequence length="106" mass="12116">MLEKAYEFTIGKEKIIEKIVEDEKVMINHVVLEGHTGLPEHYSNSNVYLIIVKGTMGLRLGDEEENEYTKGSIISIPYKVKMNLNNVADGVLEFFIVKAPHPDYFE</sequence>
<dbReference type="Proteomes" id="UP000199315">
    <property type="component" value="Unassembled WGS sequence"/>
</dbReference>
<dbReference type="SUPFAM" id="SSF51182">
    <property type="entry name" value="RmlC-like cupins"/>
    <property type="match status" value="1"/>
</dbReference>
<organism evidence="1 2">
    <name type="scientific">Anaerobium acetethylicum</name>
    <dbReference type="NCBI Taxonomy" id="1619234"/>
    <lineage>
        <taxon>Bacteria</taxon>
        <taxon>Bacillati</taxon>
        <taxon>Bacillota</taxon>
        <taxon>Clostridia</taxon>
        <taxon>Lachnospirales</taxon>
        <taxon>Lachnospiraceae</taxon>
        <taxon>Anaerobium</taxon>
    </lineage>
</organism>
<gene>
    <name evidence="1" type="ORF">SAMN05421730_100845</name>
</gene>
<reference evidence="1 2" key="1">
    <citation type="submission" date="2016-09" db="EMBL/GenBank/DDBJ databases">
        <authorList>
            <person name="Capua I."/>
            <person name="De Benedictis P."/>
            <person name="Joannis T."/>
            <person name="Lombin L.H."/>
            <person name="Cattoli G."/>
        </authorList>
    </citation>
    <scope>NUCLEOTIDE SEQUENCE [LARGE SCALE GENOMIC DNA]</scope>
    <source>
        <strain evidence="1 2">GluBS11</strain>
    </source>
</reference>
<evidence type="ECO:0000313" key="2">
    <source>
        <dbReference type="Proteomes" id="UP000199315"/>
    </source>
</evidence>
<keyword evidence="2" id="KW-1185">Reference proteome</keyword>
<dbReference type="InterPro" id="IPR011051">
    <property type="entry name" value="RmlC_Cupin_sf"/>
</dbReference>
<dbReference type="Gene3D" id="2.60.120.10">
    <property type="entry name" value="Jelly Rolls"/>
    <property type="match status" value="1"/>
</dbReference>
<dbReference type="STRING" id="1619234.SAMN05421730_100845"/>
<name>A0A1D3TSZ8_9FIRM</name>
<dbReference type="RefSeq" id="WP_091232788.1">
    <property type="nucleotide sequence ID" value="NZ_FMKA01000008.1"/>
</dbReference>
<dbReference type="AlphaFoldDB" id="A0A1D3TSZ8"/>
<dbReference type="InterPro" id="IPR014710">
    <property type="entry name" value="RmlC-like_jellyroll"/>
</dbReference>
<dbReference type="EMBL" id="FMKA01000008">
    <property type="protein sequence ID" value="SCP97072.1"/>
    <property type="molecule type" value="Genomic_DNA"/>
</dbReference>
<proteinExistence type="predicted"/>
<evidence type="ECO:0008006" key="3">
    <source>
        <dbReference type="Google" id="ProtNLM"/>
    </source>
</evidence>
<dbReference type="CDD" id="cd20290">
    <property type="entry name" value="cupin_Mj0764-like"/>
    <property type="match status" value="1"/>
</dbReference>
<protein>
    <recommendedName>
        <fullName evidence="3">Mannose-6-phosphate isomerase, cupin superfamily</fullName>
    </recommendedName>
</protein>
<dbReference type="OrthoDB" id="1725465at2"/>